<dbReference type="EMBL" id="CM051398">
    <property type="protein sequence ID" value="KAJ4718059.1"/>
    <property type="molecule type" value="Genomic_DNA"/>
</dbReference>
<evidence type="ECO:0000313" key="2">
    <source>
        <dbReference type="Proteomes" id="UP001164539"/>
    </source>
</evidence>
<proteinExistence type="predicted"/>
<sequence>METPEFYIGGYFDAAPSANNFSPEKRAVEDQKPGENFNFTIEDLLDFSNDDAIINDAGFFDNVPGNSAASSTVTCNSVVSGGENNFSGNIAGCRSTSSFADSQFSGELCVPYDDLAELEWLSNFVEDSFSMDQTLQSNHLELLSGSKPLTPDSSSSSTRLDPASPKASSPVFLPETPLPGKARSKRSRAAPCDWSTRLLHVSPKTPSTKRENSNSGSANSESGWVRKCLHCAAEKTPQWRTGPMGPKTLCNACGVRYKSGRLVPEYRPAASPTFISAKHSNSHRKVLELRRQKEMQRTHQHQVLSQNSIFRHNSDDYLIHHHNSPDFRHMI</sequence>
<keyword evidence="2" id="KW-1185">Reference proteome</keyword>
<reference evidence="1 2" key="1">
    <citation type="journal article" date="2023" name="Science">
        <title>Complex scaffold remodeling in plant triterpene biosynthesis.</title>
        <authorList>
            <person name="De La Pena R."/>
            <person name="Hodgson H."/>
            <person name="Liu J.C."/>
            <person name="Stephenson M.J."/>
            <person name="Martin A.C."/>
            <person name="Owen C."/>
            <person name="Harkess A."/>
            <person name="Leebens-Mack J."/>
            <person name="Jimenez L.E."/>
            <person name="Osbourn A."/>
            <person name="Sattely E.S."/>
        </authorList>
    </citation>
    <scope>NUCLEOTIDE SEQUENCE [LARGE SCALE GENOMIC DNA]</scope>
    <source>
        <strain evidence="2">cv. JPN11</strain>
        <tissue evidence="1">Leaf</tissue>
    </source>
</reference>
<protein>
    <submittedName>
        <fullName evidence="1">GATA transcription factor</fullName>
    </submittedName>
</protein>
<organism evidence="1 2">
    <name type="scientific">Melia azedarach</name>
    <name type="common">Chinaberry tree</name>
    <dbReference type="NCBI Taxonomy" id="155640"/>
    <lineage>
        <taxon>Eukaryota</taxon>
        <taxon>Viridiplantae</taxon>
        <taxon>Streptophyta</taxon>
        <taxon>Embryophyta</taxon>
        <taxon>Tracheophyta</taxon>
        <taxon>Spermatophyta</taxon>
        <taxon>Magnoliopsida</taxon>
        <taxon>eudicotyledons</taxon>
        <taxon>Gunneridae</taxon>
        <taxon>Pentapetalae</taxon>
        <taxon>rosids</taxon>
        <taxon>malvids</taxon>
        <taxon>Sapindales</taxon>
        <taxon>Meliaceae</taxon>
        <taxon>Melia</taxon>
    </lineage>
</organism>
<comment type="caution">
    <text evidence="1">The sequence shown here is derived from an EMBL/GenBank/DDBJ whole genome shotgun (WGS) entry which is preliminary data.</text>
</comment>
<accession>A0ACC1Y315</accession>
<gene>
    <name evidence="1" type="ORF">OWV82_009787</name>
</gene>
<dbReference type="Proteomes" id="UP001164539">
    <property type="component" value="Chromosome 5"/>
</dbReference>
<evidence type="ECO:0000313" key="1">
    <source>
        <dbReference type="EMBL" id="KAJ4718059.1"/>
    </source>
</evidence>
<name>A0ACC1Y315_MELAZ</name>